<feature type="transmembrane region" description="Helical" evidence="1">
    <location>
        <begin position="67"/>
        <end position="87"/>
    </location>
</feature>
<feature type="transmembrane region" description="Helical" evidence="1">
    <location>
        <begin position="99"/>
        <end position="120"/>
    </location>
</feature>
<feature type="transmembrane region" description="Helical" evidence="1">
    <location>
        <begin position="12"/>
        <end position="34"/>
    </location>
</feature>
<organism evidence="2">
    <name type="scientific">Pithovirus LCPAC403</name>
    <dbReference type="NCBI Taxonomy" id="2506596"/>
    <lineage>
        <taxon>Viruses</taxon>
        <taxon>Pithoviruses</taxon>
    </lineage>
</organism>
<dbReference type="EMBL" id="MK500590">
    <property type="protein sequence ID" value="QBK93173.1"/>
    <property type="molecule type" value="Genomic_DNA"/>
</dbReference>
<keyword evidence="1" id="KW-0812">Transmembrane</keyword>
<accession>A0A481ZB69</accession>
<gene>
    <name evidence="2" type="ORF">LCPAC403_03070</name>
</gene>
<keyword evidence="1" id="KW-1133">Transmembrane helix</keyword>
<evidence type="ECO:0000256" key="1">
    <source>
        <dbReference type="SAM" id="Phobius"/>
    </source>
</evidence>
<sequence>MEIDTRLPNSVYTFSNAIISLYYLFMTASVFVVDRRCSEKLNILLMIKVVINLIIWYKIVFKLLTNKIWTALILLIYIAWVMGVIMLEYGQCSKITTIVVMINICLSIPEQIILIGVVAYDLATR</sequence>
<protein>
    <submittedName>
        <fullName evidence="2">Uncharacterized protein</fullName>
    </submittedName>
</protein>
<name>A0A481ZB69_9VIRU</name>
<proteinExistence type="predicted"/>
<evidence type="ECO:0000313" key="2">
    <source>
        <dbReference type="EMBL" id="QBK93173.1"/>
    </source>
</evidence>
<feature type="transmembrane region" description="Helical" evidence="1">
    <location>
        <begin position="41"/>
        <end position="61"/>
    </location>
</feature>
<reference evidence="2" key="1">
    <citation type="journal article" date="2019" name="MBio">
        <title>Virus Genomes from Deep Sea Sediments Expand the Ocean Megavirome and Support Independent Origins of Viral Gigantism.</title>
        <authorList>
            <person name="Backstrom D."/>
            <person name="Yutin N."/>
            <person name="Jorgensen S.L."/>
            <person name="Dharamshi J."/>
            <person name="Homa F."/>
            <person name="Zaremba-Niedwiedzka K."/>
            <person name="Spang A."/>
            <person name="Wolf Y.I."/>
            <person name="Koonin E.V."/>
            <person name="Ettema T.J."/>
        </authorList>
    </citation>
    <scope>NUCLEOTIDE SEQUENCE</scope>
</reference>
<keyword evidence="1" id="KW-0472">Membrane</keyword>